<dbReference type="Proteomes" id="UP000249390">
    <property type="component" value="Unassembled WGS sequence"/>
</dbReference>
<proteinExistence type="predicted"/>
<organism evidence="2 3">
    <name type="scientific">Cuscuta australis</name>
    <dbReference type="NCBI Taxonomy" id="267555"/>
    <lineage>
        <taxon>Eukaryota</taxon>
        <taxon>Viridiplantae</taxon>
        <taxon>Streptophyta</taxon>
        <taxon>Embryophyta</taxon>
        <taxon>Tracheophyta</taxon>
        <taxon>Spermatophyta</taxon>
        <taxon>Magnoliopsida</taxon>
        <taxon>eudicotyledons</taxon>
        <taxon>Gunneridae</taxon>
        <taxon>Pentapetalae</taxon>
        <taxon>asterids</taxon>
        <taxon>lamiids</taxon>
        <taxon>Solanales</taxon>
        <taxon>Convolvulaceae</taxon>
        <taxon>Cuscuteae</taxon>
        <taxon>Cuscuta</taxon>
        <taxon>Cuscuta subgen. Grammica</taxon>
        <taxon>Cuscuta sect. Cleistogrammica</taxon>
    </lineage>
</organism>
<accession>A0A328E9Q0</accession>
<protein>
    <submittedName>
        <fullName evidence="2">Uncharacterized protein</fullName>
    </submittedName>
</protein>
<dbReference type="EMBL" id="NQVE01000027">
    <property type="protein sequence ID" value="RAL53283.1"/>
    <property type="molecule type" value="Genomic_DNA"/>
</dbReference>
<evidence type="ECO:0000313" key="2">
    <source>
        <dbReference type="EMBL" id="RAL53283.1"/>
    </source>
</evidence>
<evidence type="ECO:0000313" key="3">
    <source>
        <dbReference type="Proteomes" id="UP000249390"/>
    </source>
</evidence>
<name>A0A328E9Q0_9ASTE</name>
<sequence>MSCREDLLKVDLRDKDKANSPSIKSAVDGELSSSRVSWIMKRHYTEEGTLVITGAKSKHHNTLTGTGKKLAGDNDLGYEL</sequence>
<feature type="region of interest" description="Disordered" evidence="1">
    <location>
        <begin position="58"/>
        <end position="80"/>
    </location>
</feature>
<dbReference type="AlphaFoldDB" id="A0A328E9Q0"/>
<evidence type="ECO:0000256" key="1">
    <source>
        <dbReference type="SAM" id="MobiDB-lite"/>
    </source>
</evidence>
<gene>
    <name evidence="2" type="ORF">DM860_006955</name>
</gene>
<keyword evidence="3" id="KW-1185">Reference proteome</keyword>
<reference evidence="2 3" key="1">
    <citation type="submission" date="2018-06" db="EMBL/GenBank/DDBJ databases">
        <title>The Genome of Cuscuta australis (Dodder) Provides Insight into the Evolution of Plant Parasitism.</title>
        <authorList>
            <person name="Liu H."/>
        </authorList>
    </citation>
    <scope>NUCLEOTIDE SEQUENCE [LARGE SCALE GENOMIC DNA]</scope>
    <source>
        <strain evidence="3">cv. Yunnan</strain>
        <tissue evidence="2">Vines</tissue>
    </source>
</reference>
<comment type="caution">
    <text evidence="2">The sequence shown here is derived from an EMBL/GenBank/DDBJ whole genome shotgun (WGS) entry which is preliminary data.</text>
</comment>